<dbReference type="InterPro" id="IPR001254">
    <property type="entry name" value="Trypsin_dom"/>
</dbReference>
<dbReference type="Pfam" id="PF00530">
    <property type="entry name" value="SRCR"/>
    <property type="match status" value="2"/>
</dbReference>
<dbReference type="GO" id="GO:0016020">
    <property type="term" value="C:membrane"/>
    <property type="evidence" value="ECO:0007669"/>
    <property type="project" value="InterPro"/>
</dbReference>
<sequence>MGRLPGQGRIAESQEPAGVRRQAQPHQGQQGGAAADSADTHFAQRLQQHHRRQRHRPAGAGQGSCLHFHRRTHLSSLVRLRLAAGMAAIVAGWGLTLGTGTEYVLNQVLVPIVSDDTCSLPDWQGSKFLPEVTFCAGYEEGGRDACSTFSLAGIVSNGDDCALPRKPVSQAYTWTSTSPTNGSLHYACVGDSVTLAWSIVTTSSERVNDVEWLFVDDNGNTELLATSVMGEVLLSPSARQRLSFVSNAGLRVSDIAQEEFGRYIVRAVITTGSSFVAEARYVYLRMPAFENTKLLEMSLISSDNHRPNVARASEANALQQSGGWHVQLACGEFSSWGSLSFSVLWKTPSGRILSSTTTTYGEATLTLANPLEEGSYSCFLDIRDPNAKCAYVSPTMLVSNEVRIDTCTVQQALLVTPLQQENAALVAALQVIMGGNEQVRLMNGTRPWNGRVEVKYYNGTWGTVCDDSFSTSSAVVVCRMLGLTSKYKFYVAVCNGYYWTRDSPTNGSVYHACVGDSITIPWAVVTSTFESVNDVEWYFSVKTGGNMEHLASYINGDFFVSHSSRKRVSFVTNAGLRISDVTQEDFGDYIVHIVINSNSSFVTDSRYVSLHLPEPQAAVDRQLHARMLTSAVQVSGDWRVQLACSGFDSWGSLLFSVYWRTPSGRFVNSSISGLGEEMLTLTNPVEEGNYFCYLDIHDPMSRCVYDGPTFAVSNEVHVDNCSVQQTILRSSFEKQKAELQLVINRDSIRLVGGSRPWRGRVEVWYNGTWGTVCDDGFDVRSAVVICRMLQFHGETPVVHSSAHYGEGTLPILLDDVMCRGNETNILDCTHSPIGVSNCRHNEDAGIDCLPSIK</sequence>
<dbReference type="GO" id="GO:0006508">
    <property type="term" value="P:proteolysis"/>
    <property type="evidence" value="ECO:0007669"/>
    <property type="project" value="InterPro"/>
</dbReference>
<dbReference type="FunFam" id="3.10.250.10:FF:000011">
    <property type="entry name" value="Scavenger receptor class A member 5"/>
    <property type="match status" value="1"/>
</dbReference>
<gene>
    <name evidence="7" type="ORF">C0Q70_02141</name>
</gene>
<dbReference type="SUPFAM" id="SSF56487">
    <property type="entry name" value="SRCR-like"/>
    <property type="match status" value="2"/>
</dbReference>
<feature type="disulfide bond" evidence="3">
    <location>
        <begin position="818"/>
        <end position="828"/>
    </location>
</feature>
<feature type="region of interest" description="Disordered" evidence="4">
    <location>
        <begin position="1"/>
        <end position="64"/>
    </location>
</feature>
<dbReference type="OrthoDB" id="536948at2759"/>
<dbReference type="SMART" id="SM00202">
    <property type="entry name" value="SR"/>
    <property type="match status" value="2"/>
</dbReference>
<feature type="domain" description="Ig-like" evidence="6">
    <location>
        <begin position="307"/>
        <end position="378"/>
    </location>
</feature>
<dbReference type="InterPro" id="IPR043504">
    <property type="entry name" value="Peptidase_S1_PA_chymotrypsin"/>
</dbReference>
<feature type="compositionally biased region" description="Basic residues" evidence="4">
    <location>
        <begin position="47"/>
        <end position="57"/>
    </location>
</feature>
<dbReference type="AlphaFoldDB" id="A0A2T7Q1H8"/>
<feature type="domain" description="SRCR" evidence="5">
    <location>
        <begin position="439"/>
        <end position="482"/>
    </location>
</feature>
<dbReference type="EMBL" id="PZQS01000001">
    <property type="protein sequence ID" value="PVD39507.1"/>
    <property type="molecule type" value="Genomic_DNA"/>
</dbReference>
<dbReference type="InterPro" id="IPR013783">
    <property type="entry name" value="Ig-like_fold"/>
</dbReference>
<dbReference type="InterPro" id="IPR009003">
    <property type="entry name" value="Peptidase_S1_PA"/>
</dbReference>
<keyword evidence="1 3" id="KW-1015">Disulfide bond</keyword>
<comment type="caution">
    <text evidence="7">The sequence shown here is derived from an EMBL/GenBank/DDBJ whole genome shotgun (WGS) entry which is preliminary data.</text>
</comment>
<dbReference type="GO" id="GO:0004252">
    <property type="term" value="F:serine-type endopeptidase activity"/>
    <property type="evidence" value="ECO:0007669"/>
    <property type="project" value="InterPro"/>
</dbReference>
<dbReference type="PROSITE" id="PS50835">
    <property type="entry name" value="IG_LIKE"/>
    <property type="match status" value="1"/>
</dbReference>
<keyword evidence="2" id="KW-0325">Glycoprotein</keyword>
<evidence type="ECO:0000259" key="5">
    <source>
        <dbReference type="PROSITE" id="PS50287"/>
    </source>
</evidence>
<evidence type="ECO:0000313" key="8">
    <source>
        <dbReference type="Proteomes" id="UP000245119"/>
    </source>
</evidence>
<evidence type="ECO:0000256" key="4">
    <source>
        <dbReference type="SAM" id="MobiDB-lite"/>
    </source>
</evidence>
<dbReference type="Pfam" id="PF00089">
    <property type="entry name" value="Trypsin"/>
    <property type="match status" value="1"/>
</dbReference>
<dbReference type="SUPFAM" id="SSF48726">
    <property type="entry name" value="Immunoglobulin"/>
    <property type="match status" value="1"/>
</dbReference>
<feature type="compositionally biased region" description="Low complexity" evidence="4">
    <location>
        <begin position="22"/>
        <end position="37"/>
    </location>
</feature>
<dbReference type="Gene3D" id="3.10.250.10">
    <property type="entry name" value="SRCR-like domain"/>
    <property type="match status" value="2"/>
</dbReference>
<evidence type="ECO:0000256" key="3">
    <source>
        <dbReference type="PROSITE-ProRule" id="PRU00196"/>
    </source>
</evidence>
<name>A0A2T7Q1H8_POMCA</name>
<proteinExistence type="predicted"/>
<keyword evidence="8" id="KW-1185">Reference proteome</keyword>
<dbReference type="PRINTS" id="PR00258">
    <property type="entry name" value="SPERACTRCPTR"/>
</dbReference>
<evidence type="ECO:0000256" key="2">
    <source>
        <dbReference type="ARBA" id="ARBA00023180"/>
    </source>
</evidence>
<dbReference type="PROSITE" id="PS50287">
    <property type="entry name" value="SRCR_2"/>
    <property type="match status" value="2"/>
</dbReference>
<dbReference type="SUPFAM" id="SSF50494">
    <property type="entry name" value="Trypsin-like serine proteases"/>
    <property type="match status" value="1"/>
</dbReference>
<dbReference type="Gene3D" id="2.40.10.10">
    <property type="entry name" value="Trypsin-like serine proteases"/>
    <property type="match status" value="1"/>
</dbReference>
<dbReference type="SMART" id="SM00020">
    <property type="entry name" value="Tryp_SPc"/>
    <property type="match status" value="1"/>
</dbReference>
<dbReference type="InterPro" id="IPR036179">
    <property type="entry name" value="Ig-like_dom_sf"/>
</dbReference>
<evidence type="ECO:0000313" key="7">
    <source>
        <dbReference type="EMBL" id="PVD39507.1"/>
    </source>
</evidence>
<feature type="domain" description="SRCR" evidence="5">
    <location>
        <begin position="748"/>
        <end position="849"/>
    </location>
</feature>
<evidence type="ECO:0000259" key="6">
    <source>
        <dbReference type="PROSITE" id="PS50835"/>
    </source>
</evidence>
<dbReference type="InterPro" id="IPR036772">
    <property type="entry name" value="SRCR-like_dom_sf"/>
</dbReference>
<dbReference type="Proteomes" id="UP000245119">
    <property type="component" value="Linkage Group LG1"/>
</dbReference>
<dbReference type="Gene3D" id="2.60.40.10">
    <property type="entry name" value="Immunoglobulins"/>
    <property type="match status" value="2"/>
</dbReference>
<dbReference type="InterPro" id="IPR007110">
    <property type="entry name" value="Ig-like_dom"/>
</dbReference>
<dbReference type="PANTHER" id="PTHR48071:SF18">
    <property type="entry name" value="DELETED IN MALIGNANT BRAIN TUMORS 1 PROTEIN-RELATED"/>
    <property type="match status" value="1"/>
</dbReference>
<reference evidence="7 8" key="1">
    <citation type="submission" date="2018-04" db="EMBL/GenBank/DDBJ databases">
        <title>The genome of golden apple snail Pomacea canaliculata provides insight into stress tolerance and invasive adaptation.</title>
        <authorList>
            <person name="Liu C."/>
            <person name="Liu B."/>
            <person name="Ren Y."/>
            <person name="Zhang Y."/>
            <person name="Wang H."/>
            <person name="Li S."/>
            <person name="Jiang F."/>
            <person name="Yin L."/>
            <person name="Zhang G."/>
            <person name="Qian W."/>
            <person name="Fan W."/>
        </authorList>
    </citation>
    <scope>NUCLEOTIDE SEQUENCE [LARGE SCALE GENOMIC DNA]</scope>
    <source>
        <strain evidence="7">SZHN2017</strain>
        <tissue evidence="7">Muscle</tissue>
    </source>
</reference>
<comment type="caution">
    <text evidence="3">Lacks conserved residue(s) required for the propagation of feature annotation.</text>
</comment>
<accession>A0A2T7Q1H8</accession>
<protein>
    <submittedName>
        <fullName evidence="7">Uncharacterized protein</fullName>
    </submittedName>
</protein>
<dbReference type="InterPro" id="IPR001190">
    <property type="entry name" value="SRCR"/>
</dbReference>
<organism evidence="7 8">
    <name type="scientific">Pomacea canaliculata</name>
    <name type="common">Golden apple snail</name>
    <dbReference type="NCBI Taxonomy" id="400727"/>
    <lineage>
        <taxon>Eukaryota</taxon>
        <taxon>Metazoa</taxon>
        <taxon>Spiralia</taxon>
        <taxon>Lophotrochozoa</taxon>
        <taxon>Mollusca</taxon>
        <taxon>Gastropoda</taxon>
        <taxon>Caenogastropoda</taxon>
        <taxon>Architaenioglossa</taxon>
        <taxon>Ampullarioidea</taxon>
        <taxon>Ampullariidae</taxon>
        <taxon>Pomacea</taxon>
    </lineage>
</organism>
<evidence type="ECO:0000256" key="1">
    <source>
        <dbReference type="ARBA" id="ARBA00023157"/>
    </source>
</evidence>
<dbReference type="PANTHER" id="PTHR48071">
    <property type="entry name" value="SRCR DOMAIN-CONTAINING PROTEIN"/>
    <property type="match status" value="1"/>
</dbReference>